<dbReference type="NCBIfam" id="NF033081">
    <property type="entry name" value="AAC_3_IV"/>
    <property type="match status" value="1"/>
</dbReference>
<keyword evidence="3 5" id="KW-0808">Transferase</keyword>
<keyword evidence="5" id="KW-0046">Antibiotic resistance</keyword>
<protein>
    <recommendedName>
        <fullName evidence="2 5">Aminoglycoside N(3)-acetyltransferase</fullName>
        <ecNumber evidence="5">2.3.1.-</ecNumber>
    </recommendedName>
</protein>
<dbReference type="Pfam" id="PF02522">
    <property type="entry name" value="Antibiotic_NAT"/>
    <property type="match status" value="1"/>
</dbReference>
<keyword evidence="7" id="KW-1185">Reference proteome</keyword>
<dbReference type="AlphaFoldDB" id="A0A841GQ11"/>
<evidence type="ECO:0000313" key="6">
    <source>
        <dbReference type="EMBL" id="MBB6069492.1"/>
    </source>
</evidence>
<dbReference type="GO" id="GO:0046677">
    <property type="term" value="P:response to antibiotic"/>
    <property type="evidence" value="ECO:0007669"/>
    <property type="project" value="UniProtKB-KW"/>
</dbReference>
<evidence type="ECO:0000256" key="2">
    <source>
        <dbReference type="ARBA" id="ARBA00012882"/>
    </source>
</evidence>
<comment type="similarity">
    <text evidence="1 5">Belongs to the antibiotic N-acetyltransferase family.</text>
</comment>
<sequence>MTDEHHPRREWSREEVADQLRALGVKEGGVLLVHTAFRALRPIHGGPGGLIDALRMAIGPRGTLVMPSWTGSDEEPFDPAATPASDDLGVVAETFRQLPGIVRSDHPFAFAAIGPHARRVTDTPLPLPPHVPDSPVGRVHDLDGQVLLLGVNHDADTTLHLAELIADVPYRLPKHITVWRDGGPVQIPYGENDHCCQGFDLADGWLREAGMQTEGPVANGVGRLIRSRDIVRVATERLAGDPLVFLHAPDANCEECDEARASIRA</sequence>
<accession>A0A841GQ11</accession>
<keyword evidence="4 5" id="KW-0012">Acyltransferase</keyword>
<evidence type="ECO:0000256" key="5">
    <source>
        <dbReference type="RuleBase" id="RU365031"/>
    </source>
</evidence>
<evidence type="ECO:0000313" key="7">
    <source>
        <dbReference type="Proteomes" id="UP000582837"/>
    </source>
</evidence>
<gene>
    <name evidence="6" type="ORF">HNQ61_001107</name>
</gene>
<evidence type="ECO:0000256" key="3">
    <source>
        <dbReference type="ARBA" id="ARBA00022679"/>
    </source>
</evidence>
<reference evidence="6 7" key="1">
    <citation type="submission" date="2020-08" db="EMBL/GenBank/DDBJ databases">
        <title>Genomic Encyclopedia of Type Strains, Phase IV (KMG-IV): sequencing the most valuable type-strain genomes for metagenomic binning, comparative biology and taxonomic classification.</title>
        <authorList>
            <person name="Goeker M."/>
        </authorList>
    </citation>
    <scope>NUCLEOTIDE SEQUENCE [LARGE SCALE GENOMIC DNA]</scope>
    <source>
        <strain evidence="6 7">DSM 29007</strain>
    </source>
</reference>
<comment type="catalytic activity">
    <reaction evidence="5">
        <text>a 2-deoxystreptamine antibiotic + acetyl-CoA = an N(3)-acetyl-2-deoxystreptamine antibiotic + CoA + H(+)</text>
        <dbReference type="Rhea" id="RHEA:12665"/>
        <dbReference type="ChEBI" id="CHEBI:15378"/>
        <dbReference type="ChEBI" id="CHEBI:57287"/>
        <dbReference type="ChEBI" id="CHEBI:57288"/>
        <dbReference type="ChEBI" id="CHEBI:57921"/>
        <dbReference type="ChEBI" id="CHEBI:77452"/>
        <dbReference type="EC" id="2.3.1.81"/>
    </reaction>
</comment>
<dbReference type="SUPFAM" id="SSF110710">
    <property type="entry name" value="TTHA0583/YokD-like"/>
    <property type="match status" value="1"/>
</dbReference>
<dbReference type="GO" id="GO:0046353">
    <property type="term" value="F:aminoglycoside 3-N-acetyltransferase activity"/>
    <property type="evidence" value="ECO:0007669"/>
    <property type="project" value="UniProtKB-EC"/>
</dbReference>
<dbReference type="EC" id="2.3.1.-" evidence="5"/>
<dbReference type="InterPro" id="IPR003679">
    <property type="entry name" value="Amioglycoside_AcTrfase"/>
</dbReference>
<dbReference type="PANTHER" id="PTHR11104">
    <property type="entry name" value="AMINOGLYCOSIDE N3-ACETYLTRANSFERASE"/>
    <property type="match status" value="1"/>
</dbReference>
<evidence type="ECO:0000256" key="4">
    <source>
        <dbReference type="ARBA" id="ARBA00023315"/>
    </source>
</evidence>
<proteinExistence type="inferred from homology"/>
<dbReference type="InterPro" id="IPR028345">
    <property type="entry name" value="Antibiotic_NAT-like"/>
</dbReference>
<name>A0A841GQ11_9BACT</name>
<dbReference type="RefSeq" id="WP_170037521.1">
    <property type="nucleotide sequence ID" value="NZ_JABDTL010000002.1"/>
</dbReference>
<dbReference type="EMBL" id="JACHIA010000002">
    <property type="protein sequence ID" value="MBB6069492.1"/>
    <property type="molecule type" value="Genomic_DNA"/>
</dbReference>
<organism evidence="6 7">
    <name type="scientific">Longimicrobium terrae</name>
    <dbReference type="NCBI Taxonomy" id="1639882"/>
    <lineage>
        <taxon>Bacteria</taxon>
        <taxon>Pseudomonadati</taxon>
        <taxon>Gemmatimonadota</taxon>
        <taxon>Longimicrobiia</taxon>
        <taxon>Longimicrobiales</taxon>
        <taxon>Longimicrobiaceae</taxon>
        <taxon>Longimicrobium</taxon>
    </lineage>
</organism>
<evidence type="ECO:0000256" key="1">
    <source>
        <dbReference type="ARBA" id="ARBA00006383"/>
    </source>
</evidence>
<dbReference type="PANTHER" id="PTHR11104:SF0">
    <property type="entry name" value="SPBETA PROPHAGE-DERIVED AMINOGLYCOSIDE N(3')-ACETYLTRANSFERASE-LIKE PROTEIN YOKD"/>
    <property type="match status" value="1"/>
</dbReference>
<comment type="caution">
    <text evidence="6">The sequence shown here is derived from an EMBL/GenBank/DDBJ whole genome shotgun (WGS) entry which is preliminary data.</text>
</comment>
<dbReference type="Proteomes" id="UP000582837">
    <property type="component" value="Unassembled WGS sequence"/>
</dbReference>